<evidence type="ECO:0000256" key="1">
    <source>
        <dbReference type="SAM" id="SignalP"/>
    </source>
</evidence>
<dbReference type="AlphaFoldDB" id="A0A8J3B9F9"/>
<organism evidence="2 3">
    <name type="scientific">Pilimelia anulata</name>
    <dbReference type="NCBI Taxonomy" id="53371"/>
    <lineage>
        <taxon>Bacteria</taxon>
        <taxon>Bacillati</taxon>
        <taxon>Actinomycetota</taxon>
        <taxon>Actinomycetes</taxon>
        <taxon>Micromonosporales</taxon>
        <taxon>Micromonosporaceae</taxon>
        <taxon>Pilimelia</taxon>
    </lineage>
</organism>
<proteinExistence type="predicted"/>
<accession>A0A8J3B9F9</accession>
<feature type="signal peptide" evidence="1">
    <location>
        <begin position="1"/>
        <end position="18"/>
    </location>
</feature>
<dbReference type="EMBL" id="BMQB01000002">
    <property type="protein sequence ID" value="GGJ86782.1"/>
    <property type="molecule type" value="Genomic_DNA"/>
</dbReference>
<reference evidence="2" key="2">
    <citation type="submission" date="2020-09" db="EMBL/GenBank/DDBJ databases">
        <authorList>
            <person name="Sun Q."/>
            <person name="Ohkuma M."/>
        </authorList>
    </citation>
    <scope>NUCLEOTIDE SEQUENCE</scope>
    <source>
        <strain evidence="2">JCM 3090</strain>
    </source>
</reference>
<gene>
    <name evidence="2" type="ORF">GCM10010123_15480</name>
</gene>
<feature type="chain" id="PRO_5038515896" evidence="1">
    <location>
        <begin position="19"/>
        <end position="181"/>
    </location>
</feature>
<keyword evidence="1" id="KW-0732">Signal</keyword>
<comment type="caution">
    <text evidence="2">The sequence shown here is derived from an EMBL/GenBank/DDBJ whole genome shotgun (WGS) entry which is preliminary data.</text>
</comment>
<keyword evidence="3" id="KW-1185">Reference proteome</keyword>
<dbReference type="Proteomes" id="UP000649739">
    <property type="component" value="Unassembled WGS sequence"/>
</dbReference>
<reference evidence="2" key="1">
    <citation type="journal article" date="2014" name="Int. J. Syst. Evol. Microbiol.">
        <title>Complete genome sequence of Corynebacterium casei LMG S-19264T (=DSM 44701T), isolated from a smear-ripened cheese.</title>
        <authorList>
            <consortium name="US DOE Joint Genome Institute (JGI-PGF)"/>
            <person name="Walter F."/>
            <person name="Albersmeier A."/>
            <person name="Kalinowski J."/>
            <person name="Ruckert C."/>
        </authorList>
    </citation>
    <scope>NUCLEOTIDE SEQUENCE</scope>
    <source>
        <strain evidence="2">JCM 3090</strain>
    </source>
</reference>
<protein>
    <submittedName>
        <fullName evidence="2">Uncharacterized protein</fullName>
    </submittedName>
</protein>
<evidence type="ECO:0000313" key="3">
    <source>
        <dbReference type="Proteomes" id="UP000649739"/>
    </source>
</evidence>
<name>A0A8J3B9F9_9ACTN</name>
<sequence length="181" mass="20026">MRKRAATWSAALLTTALAATGAPGPAAATAPGRHPVFIPYAQTLVVQPAKMARYDAHRVLRRSGIVVWSSGSCMRRMNRMCTSLDGINRATILGAVTLRRASGCGLTVTGGTEVGHELPRPYKYTHWNGYKLDFRLTNCLNRYVTRTFRAIGGSQWRARSGNIYYREPDHWDVTFFNCGGC</sequence>
<evidence type="ECO:0000313" key="2">
    <source>
        <dbReference type="EMBL" id="GGJ86782.1"/>
    </source>
</evidence>
<dbReference type="RefSeq" id="WP_189169315.1">
    <property type="nucleotide sequence ID" value="NZ_BMQB01000002.1"/>
</dbReference>